<organism evidence="2">
    <name type="scientific">Candidatus Kentrum sp. FW</name>
    <dbReference type="NCBI Taxonomy" id="2126338"/>
    <lineage>
        <taxon>Bacteria</taxon>
        <taxon>Pseudomonadati</taxon>
        <taxon>Pseudomonadota</taxon>
        <taxon>Gammaproteobacteria</taxon>
        <taxon>Candidatus Kentrum</taxon>
    </lineage>
</organism>
<dbReference type="EMBL" id="CAADFE010000005">
    <property type="protein sequence ID" value="VFJ64192.1"/>
    <property type="molecule type" value="Genomic_DNA"/>
</dbReference>
<feature type="domain" description="Putative restriction endonuclease" evidence="1">
    <location>
        <begin position="35"/>
        <end position="154"/>
    </location>
</feature>
<keyword evidence="2" id="KW-0540">Nuclease</keyword>
<accession>A0A450TBN6</accession>
<keyword evidence="2" id="KW-0255">Endonuclease</keyword>
<keyword evidence="2" id="KW-0378">Hydrolase</keyword>
<dbReference type="CDD" id="cd06260">
    <property type="entry name" value="DUF820-like"/>
    <property type="match status" value="1"/>
</dbReference>
<dbReference type="InterPro" id="IPR012296">
    <property type="entry name" value="Nuclease_put_TT1808"/>
</dbReference>
<gene>
    <name evidence="2" type="ORF">BECKFW1821C_GA0114237_100552</name>
</gene>
<evidence type="ECO:0000313" key="2">
    <source>
        <dbReference type="EMBL" id="VFJ64192.1"/>
    </source>
</evidence>
<dbReference type="Pfam" id="PF05685">
    <property type="entry name" value="Uma2"/>
    <property type="match status" value="1"/>
</dbReference>
<dbReference type="InterPro" id="IPR011335">
    <property type="entry name" value="Restrct_endonuc-II-like"/>
</dbReference>
<evidence type="ECO:0000259" key="1">
    <source>
        <dbReference type="Pfam" id="PF05685"/>
    </source>
</evidence>
<sequence length="172" mass="19576">MVIAPFPPPPDRMTKNSRCLSFRVGWLENYKKVTMSPSYNHSYLAYRVAKALDQGEKYNIHIEVTLEFDGANYVPDIALYGRHPIDFLHDEISSKAPPLLLVEILSPHQSVNEITDKFKVYFEAGVKSCWLVIPPTKTIVLFHDLQHPRSYSTGEFTDSNMGIEVSVDDIFG</sequence>
<protein>
    <submittedName>
        <fullName evidence="2">Restriction endonuclease</fullName>
    </submittedName>
</protein>
<dbReference type="InterPro" id="IPR008538">
    <property type="entry name" value="Uma2"/>
</dbReference>
<name>A0A450TBN6_9GAMM</name>
<dbReference type="AlphaFoldDB" id="A0A450TBN6"/>
<proteinExistence type="predicted"/>
<reference evidence="2" key="1">
    <citation type="submission" date="2019-02" db="EMBL/GenBank/DDBJ databases">
        <authorList>
            <person name="Gruber-Vodicka R. H."/>
            <person name="Seah K. B. B."/>
        </authorList>
    </citation>
    <scope>NUCLEOTIDE SEQUENCE</scope>
    <source>
        <strain evidence="2">BECK_BZ131</strain>
    </source>
</reference>
<dbReference type="Gene3D" id="3.90.1570.10">
    <property type="entry name" value="tt1808, chain A"/>
    <property type="match status" value="1"/>
</dbReference>
<dbReference type="GO" id="GO:0004519">
    <property type="term" value="F:endonuclease activity"/>
    <property type="evidence" value="ECO:0007669"/>
    <property type="project" value="UniProtKB-KW"/>
</dbReference>
<dbReference type="SUPFAM" id="SSF52980">
    <property type="entry name" value="Restriction endonuclease-like"/>
    <property type="match status" value="1"/>
</dbReference>